<proteinExistence type="predicted"/>
<dbReference type="RefSeq" id="WP_068771074.1">
    <property type="nucleotide sequence ID" value="NZ_CP109796.1"/>
</dbReference>
<comment type="caution">
    <text evidence="1">The sequence shown here is derived from an EMBL/GenBank/DDBJ whole genome shotgun (WGS) entry which is preliminary data.</text>
</comment>
<evidence type="ECO:0008006" key="3">
    <source>
        <dbReference type="Google" id="ProtNLM"/>
    </source>
</evidence>
<organism evidence="1 2">
    <name type="scientific">Termitidicoccus mucosus</name>
    <dbReference type="NCBI Taxonomy" id="1184151"/>
    <lineage>
        <taxon>Bacteria</taxon>
        <taxon>Pseudomonadati</taxon>
        <taxon>Verrucomicrobiota</taxon>
        <taxon>Opitutia</taxon>
        <taxon>Opitutales</taxon>
        <taxon>Opitutaceae</taxon>
        <taxon>Termitidicoccus</taxon>
    </lineage>
</organism>
<name>A0A178IM38_9BACT</name>
<dbReference type="InterPro" id="IPR027417">
    <property type="entry name" value="P-loop_NTPase"/>
</dbReference>
<sequence>MLGPNDSFPEPVLAKLRSLNIEHVSPAGLMRQEISRRTPLGQQAERAARQGRPLADETTFALMRRWFWTRKPDAGFALGDFPATLLQAKVFDEWLDARDETLSAVIAAPGAAPQPVVDHYRAQGLLIEDGALAA</sequence>
<accession>A0A178IM38</accession>
<keyword evidence="2" id="KW-1185">Reference proteome</keyword>
<evidence type="ECO:0000313" key="2">
    <source>
        <dbReference type="Proteomes" id="UP000078486"/>
    </source>
</evidence>
<evidence type="ECO:0000313" key="1">
    <source>
        <dbReference type="EMBL" id="OAM90136.1"/>
    </source>
</evidence>
<dbReference type="AlphaFoldDB" id="A0A178IM38"/>
<dbReference type="STRING" id="1184151.AW736_10195"/>
<protein>
    <recommendedName>
        <fullName evidence="3">Adenylate kinase</fullName>
    </recommendedName>
</protein>
<dbReference type="Gene3D" id="3.40.50.300">
    <property type="entry name" value="P-loop containing nucleotide triphosphate hydrolases"/>
    <property type="match status" value="1"/>
</dbReference>
<reference evidence="1 2" key="1">
    <citation type="submission" date="2016-01" db="EMBL/GenBank/DDBJ databases">
        <title>High potential of lignocellulose degradation of a new Verrucomicrobia species.</title>
        <authorList>
            <person name="Wang Y."/>
            <person name="Shi Y."/>
            <person name="Qiu Z."/>
            <person name="Liu S."/>
            <person name="Yang H."/>
        </authorList>
    </citation>
    <scope>NUCLEOTIDE SEQUENCE [LARGE SCALE GENOMIC DNA]</scope>
    <source>
        <strain evidence="1 2">TSB47</strain>
    </source>
</reference>
<dbReference type="EMBL" id="LRRQ01000075">
    <property type="protein sequence ID" value="OAM90136.1"/>
    <property type="molecule type" value="Genomic_DNA"/>
</dbReference>
<dbReference type="Pfam" id="PF00406">
    <property type="entry name" value="ADK"/>
    <property type="match status" value="1"/>
</dbReference>
<dbReference type="OrthoDB" id="9805030at2"/>
<gene>
    <name evidence="1" type="ORF">AW736_10195</name>
</gene>
<dbReference type="Proteomes" id="UP000078486">
    <property type="component" value="Unassembled WGS sequence"/>
</dbReference>